<dbReference type="Proteomes" id="UP000772434">
    <property type="component" value="Unassembled WGS sequence"/>
</dbReference>
<dbReference type="InterPro" id="IPR032675">
    <property type="entry name" value="LRR_dom_sf"/>
</dbReference>
<sequence>MECGDKTLEPRLNLTSEELDGIKTKFRSKYGPVVVGQDPNQSAKFKEMLALADKDIEDQKSKMARIDYQATLFQMQQERSEKQRAALHSLLSPIQRLPNENLLRIFEYLCEDNMLLLDPRNLQLPLISYLPAMSISFVCYRWRELAISSPSLWASLRMKAYEEVNPYIERYRAGFTPTLDLFIERSSDFPLRITLDMPCNDGDLFALGKPLAPLVRHAHRWKIYKYHHLFYNELSKSQFHSLTELDLISGSRSPYSNDLDMFEHSSKLRSLVLSTMPQNPSRFPYHQLVHADFGIDSVGTLDEHLHRCPSLKSLVLRSYGQEPEDPEAKPESEGVWRNITSLVIVNESLGKVSNILFPSFSFPSLNELQIVEDSEPPYLNTGPPIPWPKDTFSSFLSISSCTITTFTILGVSISDLELIAALQLMPSLSYLEIDDKPWHVTQFVG</sequence>
<dbReference type="OrthoDB" id="3266451at2759"/>
<evidence type="ECO:0000313" key="2">
    <source>
        <dbReference type="EMBL" id="KAF9073297.1"/>
    </source>
</evidence>
<keyword evidence="3" id="KW-1185">Reference proteome</keyword>
<accession>A0A9P5Q276</accession>
<organism evidence="2 3">
    <name type="scientific">Rhodocollybia butyracea</name>
    <dbReference type="NCBI Taxonomy" id="206335"/>
    <lineage>
        <taxon>Eukaryota</taxon>
        <taxon>Fungi</taxon>
        <taxon>Dikarya</taxon>
        <taxon>Basidiomycota</taxon>
        <taxon>Agaricomycotina</taxon>
        <taxon>Agaricomycetes</taxon>
        <taxon>Agaricomycetidae</taxon>
        <taxon>Agaricales</taxon>
        <taxon>Marasmiineae</taxon>
        <taxon>Omphalotaceae</taxon>
        <taxon>Rhodocollybia</taxon>
    </lineage>
</organism>
<proteinExistence type="predicted"/>
<comment type="caution">
    <text evidence="2">The sequence shown here is derived from an EMBL/GenBank/DDBJ whole genome shotgun (WGS) entry which is preliminary data.</text>
</comment>
<dbReference type="PROSITE" id="PS50181">
    <property type="entry name" value="FBOX"/>
    <property type="match status" value="1"/>
</dbReference>
<reference evidence="2" key="1">
    <citation type="submission" date="2020-11" db="EMBL/GenBank/DDBJ databases">
        <authorList>
            <consortium name="DOE Joint Genome Institute"/>
            <person name="Ahrendt S."/>
            <person name="Riley R."/>
            <person name="Andreopoulos W."/>
            <person name="Labutti K."/>
            <person name="Pangilinan J."/>
            <person name="Ruiz-Duenas F.J."/>
            <person name="Barrasa J.M."/>
            <person name="Sanchez-Garcia M."/>
            <person name="Camarero S."/>
            <person name="Miyauchi S."/>
            <person name="Serrano A."/>
            <person name="Linde D."/>
            <person name="Babiker R."/>
            <person name="Drula E."/>
            <person name="Ayuso-Fernandez I."/>
            <person name="Pacheco R."/>
            <person name="Padilla G."/>
            <person name="Ferreira P."/>
            <person name="Barriuso J."/>
            <person name="Kellner H."/>
            <person name="Castanera R."/>
            <person name="Alfaro M."/>
            <person name="Ramirez L."/>
            <person name="Pisabarro A.G."/>
            <person name="Kuo A."/>
            <person name="Tritt A."/>
            <person name="Lipzen A."/>
            <person name="He G."/>
            <person name="Yan M."/>
            <person name="Ng V."/>
            <person name="Cullen D."/>
            <person name="Martin F."/>
            <person name="Rosso M.-N."/>
            <person name="Henrissat B."/>
            <person name="Hibbett D."/>
            <person name="Martinez A.T."/>
            <person name="Grigoriev I.V."/>
        </authorList>
    </citation>
    <scope>NUCLEOTIDE SEQUENCE</scope>
    <source>
        <strain evidence="2">AH 40177</strain>
    </source>
</reference>
<dbReference type="InterPro" id="IPR001810">
    <property type="entry name" value="F-box_dom"/>
</dbReference>
<evidence type="ECO:0000313" key="3">
    <source>
        <dbReference type="Proteomes" id="UP000772434"/>
    </source>
</evidence>
<dbReference type="SUPFAM" id="SSF81383">
    <property type="entry name" value="F-box domain"/>
    <property type="match status" value="1"/>
</dbReference>
<dbReference type="AlphaFoldDB" id="A0A9P5Q276"/>
<dbReference type="Gene3D" id="1.20.1280.50">
    <property type="match status" value="1"/>
</dbReference>
<feature type="domain" description="F-box" evidence="1">
    <location>
        <begin position="91"/>
        <end position="156"/>
    </location>
</feature>
<protein>
    <recommendedName>
        <fullName evidence="1">F-box domain-containing protein</fullName>
    </recommendedName>
</protein>
<evidence type="ECO:0000259" key="1">
    <source>
        <dbReference type="PROSITE" id="PS50181"/>
    </source>
</evidence>
<dbReference type="InterPro" id="IPR036047">
    <property type="entry name" value="F-box-like_dom_sf"/>
</dbReference>
<gene>
    <name evidence="2" type="ORF">BDP27DRAFT_1417425</name>
</gene>
<name>A0A9P5Q276_9AGAR</name>
<dbReference type="SUPFAM" id="SSF52047">
    <property type="entry name" value="RNI-like"/>
    <property type="match status" value="1"/>
</dbReference>
<dbReference type="EMBL" id="JADNRY010000019">
    <property type="protein sequence ID" value="KAF9073297.1"/>
    <property type="molecule type" value="Genomic_DNA"/>
</dbReference>
<dbReference type="Gene3D" id="3.80.10.10">
    <property type="entry name" value="Ribonuclease Inhibitor"/>
    <property type="match status" value="1"/>
</dbReference>
<dbReference type="Pfam" id="PF12937">
    <property type="entry name" value="F-box-like"/>
    <property type="match status" value="1"/>
</dbReference>